<sequence length="224" mass="23131">MMDHGPKSYWAEFLGTFTLCFIGQGAIVLNQVTGGQPGLLGIAIAHGLALAVMISALGAASGGHFNPAVTFGFVVTGRQSWTSAITYWGSQILGAVVASFLLRAVVPGEAGDAVHYGAAAVSPLITPMQAMMIEFVLTFFLVTAVWGTAVDERAPKIGGFGIGLTVLMDILMGGPLTGAAMNPARAFGAALISGTWGDHWIWWVGPLLGGAAAARVYKSVVLKP</sequence>
<comment type="subcellular location">
    <subcellularLocation>
        <location evidence="1">Endomembrane system</location>
        <topology evidence="1">Multi-pass membrane protein</topology>
    </subcellularLocation>
</comment>
<keyword evidence="4" id="KW-0677">Repeat</keyword>
<dbReference type="GO" id="GO:0012505">
    <property type="term" value="C:endomembrane system"/>
    <property type="evidence" value="ECO:0007669"/>
    <property type="project" value="UniProtKB-SubCell"/>
</dbReference>
<comment type="similarity">
    <text evidence="7">Belongs to the MIP/aquaporin (TC 1.A.8) family.</text>
</comment>
<dbReference type="SUPFAM" id="SSF81338">
    <property type="entry name" value="Aquaporin-like"/>
    <property type="match status" value="1"/>
</dbReference>
<feature type="transmembrane region" description="Helical" evidence="8">
    <location>
        <begin position="81"/>
        <end position="102"/>
    </location>
</feature>
<reference evidence="9" key="1">
    <citation type="submission" date="2020-07" db="EMBL/GenBank/DDBJ databases">
        <title>Huge and variable diversity of episymbiotic CPR bacteria and DPANN archaea in groundwater ecosystems.</title>
        <authorList>
            <person name="He C.Y."/>
            <person name="Keren R."/>
            <person name="Whittaker M."/>
            <person name="Farag I.F."/>
            <person name="Doudna J."/>
            <person name="Cate J.H.D."/>
            <person name="Banfield J.F."/>
        </authorList>
    </citation>
    <scope>NUCLEOTIDE SEQUENCE</scope>
    <source>
        <strain evidence="9">NC_groundwater_1813_Pr3_B-0.1um_71_17</strain>
    </source>
</reference>
<dbReference type="Proteomes" id="UP000696931">
    <property type="component" value="Unassembled WGS sequence"/>
</dbReference>
<dbReference type="GO" id="GO:0015250">
    <property type="term" value="F:water channel activity"/>
    <property type="evidence" value="ECO:0007669"/>
    <property type="project" value="TreeGrafter"/>
</dbReference>
<dbReference type="InterPro" id="IPR034294">
    <property type="entry name" value="Aquaporin_transptr"/>
</dbReference>
<evidence type="ECO:0000256" key="7">
    <source>
        <dbReference type="RuleBase" id="RU000477"/>
    </source>
</evidence>
<comment type="caution">
    <text evidence="9">The sequence shown here is derived from an EMBL/GenBank/DDBJ whole genome shotgun (WGS) entry which is preliminary data.</text>
</comment>
<protein>
    <submittedName>
        <fullName evidence="9">Aquaporin</fullName>
    </submittedName>
</protein>
<dbReference type="InterPro" id="IPR023271">
    <property type="entry name" value="Aquaporin-like"/>
</dbReference>
<organism evidence="9 10">
    <name type="scientific">Eiseniibacteriota bacterium</name>
    <dbReference type="NCBI Taxonomy" id="2212470"/>
    <lineage>
        <taxon>Bacteria</taxon>
        <taxon>Candidatus Eiseniibacteriota</taxon>
    </lineage>
</organism>
<evidence type="ECO:0000256" key="4">
    <source>
        <dbReference type="ARBA" id="ARBA00022737"/>
    </source>
</evidence>
<keyword evidence="5 8" id="KW-1133">Transmembrane helix</keyword>
<keyword evidence="3 7" id="KW-0812">Transmembrane</keyword>
<evidence type="ECO:0000256" key="6">
    <source>
        <dbReference type="ARBA" id="ARBA00023136"/>
    </source>
</evidence>
<dbReference type="InterPro" id="IPR000425">
    <property type="entry name" value="MIP"/>
</dbReference>
<dbReference type="Pfam" id="PF00230">
    <property type="entry name" value="MIP"/>
    <property type="match status" value="1"/>
</dbReference>
<dbReference type="GO" id="GO:0019755">
    <property type="term" value="P:one-carbon compound transport"/>
    <property type="evidence" value="ECO:0007669"/>
    <property type="project" value="UniProtKB-ARBA"/>
</dbReference>
<dbReference type="GO" id="GO:0016020">
    <property type="term" value="C:membrane"/>
    <property type="evidence" value="ECO:0007669"/>
    <property type="project" value="InterPro"/>
</dbReference>
<evidence type="ECO:0000256" key="3">
    <source>
        <dbReference type="ARBA" id="ARBA00022692"/>
    </source>
</evidence>
<dbReference type="Gene3D" id="1.20.1080.10">
    <property type="entry name" value="Glycerol uptake facilitator protein"/>
    <property type="match status" value="1"/>
</dbReference>
<dbReference type="PROSITE" id="PS00221">
    <property type="entry name" value="MIP"/>
    <property type="match status" value="1"/>
</dbReference>
<evidence type="ECO:0000313" key="9">
    <source>
        <dbReference type="EMBL" id="MBI5167899.1"/>
    </source>
</evidence>
<accession>A0A933S8Z5</accession>
<evidence type="ECO:0000256" key="5">
    <source>
        <dbReference type="ARBA" id="ARBA00022989"/>
    </source>
</evidence>
<dbReference type="PANTHER" id="PTHR45665:SF9">
    <property type="entry name" value="AQUAPORIN-8"/>
    <property type="match status" value="1"/>
</dbReference>
<dbReference type="PANTHER" id="PTHR45665">
    <property type="entry name" value="AQUAPORIN-8"/>
    <property type="match status" value="1"/>
</dbReference>
<dbReference type="GO" id="GO:0005737">
    <property type="term" value="C:cytoplasm"/>
    <property type="evidence" value="ECO:0007669"/>
    <property type="project" value="UniProtKB-ARBA"/>
</dbReference>
<evidence type="ECO:0000313" key="10">
    <source>
        <dbReference type="Proteomes" id="UP000696931"/>
    </source>
</evidence>
<feature type="transmembrane region" description="Helical" evidence="8">
    <location>
        <begin position="130"/>
        <end position="150"/>
    </location>
</feature>
<evidence type="ECO:0000256" key="1">
    <source>
        <dbReference type="ARBA" id="ARBA00004127"/>
    </source>
</evidence>
<dbReference type="InterPro" id="IPR022357">
    <property type="entry name" value="MIP_CS"/>
</dbReference>
<feature type="transmembrane region" description="Helical" evidence="8">
    <location>
        <begin position="157"/>
        <end position="180"/>
    </location>
</feature>
<keyword evidence="6 8" id="KW-0472">Membrane</keyword>
<proteinExistence type="inferred from homology"/>
<evidence type="ECO:0000256" key="8">
    <source>
        <dbReference type="SAM" id="Phobius"/>
    </source>
</evidence>
<dbReference type="EMBL" id="JACRIW010000004">
    <property type="protein sequence ID" value="MBI5167899.1"/>
    <property type="molecule type" value="Genomic_DNA"/>
</dbReference>
<feature type="transmembrane region" description="Helical" evidence="8">
    <location>
        <begin position="39"/>
        <end position="60"/>
    </location>
</feature>
<feature type="transmembrane region" description="Helical" evidence="8">
    <location>
        <begin position="200"/>
        <end position="217"/>
    </location>
</feature>
<evidence type="ECO:0000256" key="2">
    <source>
        <dbReference type="ARBA" id="ARBA00022448"/>
    </source>
</evidence>
<gene>
    <name evidence="9" type="ORF">HZA61_00280</name>
</gene>
<feature type="transmembrane region" description="Helical" evidence="8">
    <location>
        <begin position="9"/>
        <end position="27"/>
    </location>
</feature>
<dbReference type="AlphaFoldDB" id="A0A933S8Z5"/>
<dbReference type="PRINTS" id="PR00783">
    <property type="entry name" value="MINTRINSICP"/>
</dbReference>
<keyword evidence="2 7" id="KW-0813">Transport</keyword>
<name>A0A933S8Z5_UNCEI</name>